<evidence type="ECO:0000313" key="2">
    <source>
        <dbReference type="EMBL" id="HIW98935.1"/>
    </source>
</evidence>
<dbReference type="InterPro" id="IPR007345">
    <property type="entry name" value="Polysacch_pyruvyl_Trfase"/>
</dbReference>
<dbReference type="Pfam" id="PF04230">
    <property type="entry name" value="PS_pyruv_trans"/>
    <property type="match status" value="1"/>
</dbReference>
<keyword evidence="2" id="KW-0808">Transferase</keyword>
<comment type="caution">
    <text evidence="2">The sequence shown here is derived from an EMBL/GenBank/DDBJ whole genome shotgun (WGS) entry which is preliminary data.</text>
</comment>
<protein>
    <submittedName>
        <fullName evidence="2">Polysaccharide pyruvyl transferase family protein</fullName>
    </submittedName>
</protein>
<gene>
    <name evidence="2" type="ORF">H9871_02210</name>
</gene>
<proteinExistence type="predicted"/>
<feature type="domain" description="Polysaccharide pyruvyl transferase" evidence="1">
    <location>
        <begin position="210"/>
        <end position="341"/>
    </location>
</feature>
<reference evidence="2" key="1">
    <citation type="journal article" date="2021" name="PeerJ">
        <title>Extensive microbial diversity within the chicken gut microbiome revealed by metagenomics and culture.</title>
        <authorList>
            <person name="Gilroy R."/>
            <person name="Ravi A."/>
            <person name="Getino M."/>
            <person name="Pursley I."/>
            <person name="Horton D.L."/>
            <person name="Alikhan N.F."/>
            <person name="Baker D."/>
            <person name="Gharbi K."/>
            <person name="Hall N."/>
            <person name="Watson M."/>
            <person name="Adriaenssens E.M."/>
            <person name="Foster-Nyarko E."/>
            <person name="Jarju S."/>
            <person name="Secka A."/>
            <person name="Antonio M."/>
            <person name="Oren A."/>
            <person name="Chaudhuri R.R."/>
            <person name="La Ragione R."/>
            <person name="Hildebrand F."/>
            <person name="Pallen M.J."/>
        </authorList>
    </citation>
    <scope>NUCLEOTIDE SEQUENCE</scope>
    <source>
        <strain evidence="2">ChiHejej3B27-3195</strain>
    </source>
</reference>
<dbReference type="EMBL" id="DXGD01000084">
    <property type="protein sequence ID" value="HIW98935.1"/>
    <property type="molecule type" value="Genomic_DNA"/>
</dbReference>
<dbReference type="GO" id="GO:0016740">
    <property type="term" value="F:transferase activity"/>
    <property type="evidence" value="ECO:0007669"/>
    <property type="project" value="UniProtKB-KW"/>
</dbReference>
<organism evidence="2 3">
    <name type="scientific">Candidatus Nesterenkonia stercoripullorum</name>
    <dbReference type="NCBI Taxonomy" id="2838701"/>
    <lineage>
        <taxon>Bacteria</taxon>
        <taxon>Bacillati</taxon>
        <taxon>Actinomycetota</taxon>
        <taxon>Actinomycetes</taxon>
        <taxon>Micrococcales</taxon>
        <taxon>Micrococcaceae</taxon>
        <taxon>Nesterenkonia</taxon>
    </lineage>
</organism>
<evidence type="ECO:0000259" key="1">
    <source>
        <dbReference type="Pfam" id="PF04230"/>
    </source>
</evidence>
<reference evidence="2" key="2">
    <citation type="submission" date="2021-04" db="EMBL/GenBank/DDBJ databases">
        <authorList>
            <person name="Gilroy R."/>
        </authorList>
    </citation>
    <scope>NUCLEOTIDE SEQUENCE</scope>
    <source>
        <strain evidence="2">ChiHejej3B27-3195</strain>
    </source>
</reference>
<evidence type="ECO:0000313" key="3">
    <source>
        <dbReference type="Proteomes" id="UP000824151"/>
    </source>
</evidence>
<dbReference type="AlphaFoldDB" id="A0A9D1USD2"/>
<dbReference type="Proteomes" id="UP000824151">
    <property type="component" value="Unassembled WGS sequence"/>
</dbReference>
<accession>A0A9D1USD2</accession>
<name>A0A9D1USD2_9MICC</name>
<sequence>MPGPSNTADTLHALRRHTSVSAPLVALGVQPRGKASQEALELRFTLPQGSCMWRVSAVDGSLVLDVRGTCDETRRILRNALVVQGGLSQGAEEHHVLEEFPDRTSARFLGKMIAGWTQRIQAYAKDDHSLHTTEHPRNLVEELGMWWDGRANFGDLIGPWLVETMTGKPIINARFAVTESAVLSTVGSIIHMITHDRTDVWGSGLMYPPTPRQIKRLSRLRDVRVHAVRGKKTRESLIQALGWDVPEVFGDPALLLPRYLQPEDEPHAAGTAAETAAISVVPHYKHAAKFRGKMTAHTRLVDVHDDLRNVVSSIATSRVCLSTSLHGIIVAQAYGVPWRWLKMEGHELQGGDFKFEDFFSTLASEDVSSIELSNDELKEVDLEAIAEEATLPELDIDLDALDAAFPHPRAGHRPGVVNPAFSWRDILAEDAAAAVGRSAVRRLKRGRKAARRLPRTVTRKLPI</sequence>